<dbReference type="GO" id="GO:0052588">
    <property type="term" value="F:diacetyl reductase ((S)-acetoin forming) (NAD+) activity"/>
    <property type="evidence" value="ECO:0007669"/>
    <property type="project" value="UniProtKB-EC"/>
</dbReference>
<dbReference type="Proteomes" id="UP000029046">
    <property type="component" value="Unassembled WGS sequence"/>
</dbReference>
<evidence type="ECO:0000313" key="4">
    <source>
        <dbReference type="Proteomes" id="UP000029046"/>
    </source>
</evidence>
<dbReference type="InterPro" id="IPR036291">
    <property type="entry name" value="NAD(P)-bd_dom_sf"/>
</dbReference>
<dbReference type="Pfam" id="PF00106">
    <property type="entry name" value="adh_short"/>
    <property type="match status" value="1"/>
</dbReference>
<keyword evidence="2 3" id="KW-0560">Oxidoreductase</keyword>
<evidence type="ECO:0000256" key="2">
    <source>
        <dbReference type="ARBA" id="ARBA00023002"/>
    </source>
</evidence>
<dbReference type="CDD" id="cd05233">
    <property type="entry name" value="SDR_c"/>
    <property type="match status" value="1"/>
</dbReference>
<dbReference type="PANTHER" id="PTHR43639:SF1">
    <property type="entry name" value="SHORT-CHAIN DEHYDROGENASE_REDUCTASE FAMILY PROTEIN"/>
    <property type="match status" value="1"/>
</dbReference>
<comment type="caution">
    <text evidence="3">The sequence shown here is derived from an EMBL/GenBank/DDBJ whole genome shotgun (WGS) entry which is preliminary data.</text>
</comment>
<evidence type="ECO:0000313" key="3">
    <source>
        <dbReference type="EMBL" id="KFI61108.1"/>
    </source>
</evidence>
<comment type="similarity">
    <text evidence="1">Belongs to the short-chain dehydrogenases/reductases (SDR) family.</text>
</comment>
<dbReference type="EMBL" id="JGYX01000002">
    <property type="protein sequence ID" value="KFI61108.1"/>
    <property type="molecule type" value="Genomic_DNA"/>
</dbReference>
<dbReference type="eggNOG" id="COG4221">
    <property type="taxonomic scope" value="Bacteria"/>
</dbReference>
<protein>
    <submittedName>
        <fullName evidence="3">Short-chain dehydrogenase/reductase SDR</fullName>
        <ecNumber evidence="3">1.1.1.304</ecNumber>
    </submittedName>
</protein>
<dbReference type="Gene3D" id="3.40.50.720">
    <property type="entry name" value="NAD(P)-binding Rossmann-like Domain"/>
    <property type="match status" value="1"/>
</dbReference>
<reference evidence="3 4" key="1">
    <citation type="submission" date="2014-03" db="EMBL/GenBank/DDBJ databases">
        <title>Genomics of Bifidobacteria.</title>
        <authorList>
            <person name="Ventura M."/>
            <person name="Milani C."/>
            <person name="Lugli G.A."/>
        </authorList>
    </citation>
    <scope>NUCLEOTIDE SEQUENCE [LARGE SCALE GENOMIC DNA]</scope>
    <source>
        <strain evidence="3 4">LMG 11586</strain>
    </source>
</reference>
<gene>
    <name evidence="3" type="ORF">BIGA_0536</name>
</gene>
<dbReference type="PRINTS" id="PR00081">
    <property type="entry name" value="GDHRDH"/>
</dbReference>
<dbReference type="EC" id="1.1.1.304" evidence="3"/>
<dbReference type="SUPFAM" id="SSF51735">
    <property type="entry name" value="NAD(P)-binding Rossmann-fold domains"/>
    <property type="match status" value="1"/>
</dbReference>
<organism evidence="3 4">
    <name type="scientific">Bifidobacterium pullorum subsp. gallinarum</name>
    <dbReference type="NCBI Taxonomy" id="78344"/>
    <lineage>
        <taxon>Bacteria</taxon>
        <taxon>Bacillati</taxon>
        <taxon>Actinomycetota</taxon>
        <taxon>Actinomycetes</taxon>
        <taxon>Bifidobacteriales</taxon>
        <taxon>Bifidobacteriaceae</taxon>
        <taxon>Bifidobacterium</taxon>
    </lineage>
</organism>
<dbReference type="PANTHER" id="PTHR43639">
    <property type="entry name" value="OXIDOREDUCTASE, SHORT-CHAIN DEHYDROGENASE/REDUCTASE FAMILY (AFU_ORTHOLOGUE AFUA_5G02870)"/>
    <property type="match status" value="1"/>
</dbReference>
<proteinExistence type="inferred from homology"/>
<keyword evidence="4" id="KW-1185">Reference proteome</keyword>
<dbReference type="AlphaFoldDB" id="A0A087AQQ8"/>
<name>A0A087AQQ8_9BIFI</name>
<sequence length="262" mass="28718">MFAAGTEAMPESYRFDTVKGDWFRQDREVVMDKRIAIVTGSALGLGYELTRQLIERGWFVCGVDFNAAKQQELAEAFGSDRYRALTGDISDEAFVRAAVAEAASIGHIDLLINNAGQPSFKVPTAYTAADVDKCLKGLKGMILFSVETLKADGERDLKIANVMSTAATRGNANESVYCATKWGERGYTESLKAAYKGTSVKIVGVCPGGIDTEFYRDSHDYVSEEKQHTFMSPADCANVILFNLVNDANLTVSDILIERNYV</sequence>
<evidence type="ECO:0000256" key="1">
    <source>
        <dbReference type="ARBA" id="ARBA00006484"/>
    </source>
</evidence>
<accession>A0A087AQQ8</accession>
<dbReference type="InterPro" id="IPR002347">
    <property type="entry name" value="SDR_fam"/>
</dbReference>